<keyword evidence="5 13" id="KW-0479">Metal-binding</keyword>
<feature type="transmembrane region" description="Helical" evidence="13">
    <location>
        <begin position="1648"/>
        <end position="1671"/>
    </location>
</feature>
<keyword evidence="3" id="KW-0597">Phosphoprotein</keyword>
<dbReference type="GO" id="GO:0016020">
    <property type="term" value="C:membrane"/>
    <property type="evidence" value="ECO:0007669"/>
    <property type="project" value="UniProtKB-SubCell"/>
</dbReference>
<feature type="region of interest" description="Disordered" evidence="14">
    <location>
        <begin position="1153"/>
        <end position="1282"/>
    </location>
</feature>
<feature type="transmembrane region" description="Helical" evidence="13">
    <location>
        <begin position="1765"/>
        <end position="1785"/>
    </location>
</feature>
<evidence type="ECO:0000256" key="3">
    <source>
        <dbReference type="ARBA" id="ARBA00022553"/>
    </source>
</evidence>
<proteinExistence type="inferred from homology"/>
<feature type="domain" description="P5B-type ATPase N-terminal" evidence="16">
    <location>
        <begin position="67"/>
        <end position="153"/>
    </location>
</feature>
<feature type="compositionally biased region" description="Low complexity" evidence="14">
    <location>
        <begin position="1173"/>
        <end position="1187"/>
    </location>
</feature>
<feature type="domain" description="P-type ATPase A" evidence="15">
    <location>
        <begin position="377"/>
        <end position="489"/>
    </location>
</feature>
<feature type="transmembrane region" description="Helical" evidence="13">
    <location>
        <begin position="1725"/>
        <end position="1744"/>
    </location>
</feature>
<dbReference type="OMA" id="HARYTES"/>
<dbReference type="InterPro" id="IPR023214">
    <property type="entry name" value="HAD_sf"/>
</dbReference>
<evidence type="ECO:0000313" key="17">
    <source>
        <dbReference type="EMBL" id="CEL93221.1"/>
    </source>
</evidence>
<dbReference type="FunFam" id="1.20.1110.10:FF:000023">
    <property type="entry name" value="Cation-transporting ATPase"/>
    <property type="match status" value="1"/>
</dbReference>
<dbReference type="Pfam" id="PF00122">
    <property type="entry name" value="E1-E2_ATPase"/>
    <property type="match status" value="1"/>
</dbReference>
<feature type="region of interest" description="Disordered" evidence="14">
    <location>
        <begin position="153"/>
        <end position="187"/>
    </location>
</feature>
<dbReference type="GO" id="GO:0005524">
    <property type="term" value="F:ATP binding"/>
    <property type="evidence" value="ECO:0007669"/>
    <property type="project" value="UniProtKB-UniRule"/>
</dbReference>
<evidence type="ECO:0000256" key="9">
    <source>
        <dbReference type="ARBA" id="ARBA00022967"/>
    </source>
</evidence>
<reference evidence="17 18" key="1">
    <citation type="submission" date="2014-11" db="EMBL/GenBank/DDBJ databases">
        <authorList>
            <person name="Zhu J."/>
            <person name="Qi W."/>
            <person name="Song R."/>
        </authorList>
    </citation>
    <scope>NUCLEOTIDE SEQUENCE [LARGE SCALE GENOMIC DNA]</scope>
</reference>
<evidence type="ECO:0000256" key="4">
    <source>
        <dbReference type="ARBA" id="ARBA00022692"/>
    </source>
</evidence>
<dbReference type="InterPro" id="IPR023298">
    <property type="entry name" value="ATPase_P-typ_TM_dom_sf"/>
</dbReference>
<dbReference type="PANTHER" id="PTHR45630:SF8">
    <property type="entry name" value="CATION-TRANSPORTING ATPASE"/>
    <property type="match status" value="1"/>
</dbReference>
<dbReference type="InParanoid" id="A0A0G4EC16"/>
<keyword evidence="10 13" id="KW-1133">Transmembrane helix</keyword>
<sequence>MPGTHQPRQSGSSSRAKAPPPVVAPSASHHVPQQVLDSLTYPVKEQHEADPTTQADPAQQLSTVEVFSRHWWHEICYWLLTICTCGGFAIVMRWFPLTAFFFRFKPAPLRHARKFVVTTKNDEQHIVDAVRLQLSDDVSAGWPLDARSFRKASTVSPPSEASEDVPGADLTRVDKGKEKDKEKGKEKETRGLLGALASFHSSHTDTAVLTTAADRSARPELVTYMFRFRCIRYALNLSTGRFEEVYFETCWPPTFIHNRFGDGIESDEIVKQRRALFGECVVDVPIPSVFELLVDEILTPFYLFQIFSVIIWVTDEYVQYAIAIAILTIVSTVLELTETRRNYANLRKIGHHNFTVNAFRGPIRDNHTHQKRPLLDRQVEITTQQLVPGDLFEVVGGMTLPCDAILLTGSCLINESMLTGESVPVMKHYLPFAEGANREDRFKIEQDRKCTLYAGTKVIQTRFFGRDKVVAVVARTGFSTTQGRIMRSLLYPRPTRFNFTEESFKFVAVLGCAALVGSGITLYLSLKQQLAVKEVVIRCLDLFTDAVPPALPAAMTIGTEFALSRLKRTRVTCISPTRVNVSGQICVLAFDKTGTLTEEGLDFVGCIPSVLSTTHTPTAAQTHQPQQHHLAVPSASAHSSSAGKDSDESPASSDANATALALKGINRTHQSRGTPTAPRASSARAPAPPPATLTELSHDMACLPPPLLHALATCHSLTMIEGVVTGDPIDLLMFNATGWELEEPEADNTGVYDAIPAIVRPKGGPSLKEALAASGASDDELLGGLLGDDAAGQMPIELGILRRFDFSSALQRMSVIVKHPLASEMMIFCKGSPEKISELCAPWTVPLNFEDVVHTYTKRGMRVLAIGGRTVRGLSYMQSQVLARHQVETGLCFLGLLVFANKLKEDTLAVMQELRKANCHCLMATGDNPLTAVAVARECGLIDRRTTHVIMGDVFIPKEESRGTVGQKQTLLWTKVEHIHHTDPHPSRRPSAAPPSRNPLPTHAEEEAEGDSPANGTVPVSTHSSVIDKTAAGTNCDTQDGTPVTPKRPAMRAKPTDSAGHRSPRHKDGHSAAGRHTVSLNIVDLLKGEDPREFTVVITGRAFRHLKYHHETEVGTWWPRPPPDPPDAPPTTAHAHGITPMAEQQAILRARTLSASAVSPSPATHPHRGPGPSLQAAAANSAPSFASDSHHIAQHHAFRTPPTASPLHLSHPQPTVLPLPPPLDPDVSTATFPSKVRPAKRKRVKRKSGLFGGRRRSQTIALGHPPERQATEMSTQSPIGVRRKGEPAAAAVTHKSSGPGPVHGLSNVQPPEYGPFLYFRVRRPPKARSRGRRTSHVAGGTSGGGQQGDSRDREARGACESAADGALAVRFIDGYVDGVHQVAKSAEQDLQRPLLKSDALSDALQTHCALPATPTIATHHNGHPDEEAPAVLSPIAVHTDPPAPAAHQHSPAEDTFLRMDTQTDRLGEHSGGVSADGEEWYEIPLFEYVLRNSTVFARMSPDDKEQLVYSLQSLPHHPLVAMCGDGANDCAALKGADIGVALSDEEASIAAPFTSAGKTIRSVVDVLKEGRAALVNSYQNFKFIVLYSFIQFSSVIIVYYYQDDLTDSQFLYVDLITILPLICLMSRTGTSGDLPHSLPPGSLVSPPIMTSVIGQGVIQLCFMLVATAMLVNQPWFPTQFRAEEGNGKHGAVDTVIFSITNLQFIYVVIALSHGHPWRKGFVTNLPYTVAIVVLLCLGVSYILLPGPALSAFSISRWLKLRPLPYGFRCQLAVLSLANFCVTALYERLLISVISRHTDMRRRAVEKMSNPLPSDPSSKVTVASPS</sequence>
<dbReference type="InterPro" id="IPR001757">
    <property type="entry name" value="P_typ_ATPase"/>
</dbReference>
<dbReference type="Gene3D" id="3.40.1110.10">
    <property type="entry name" value="Calcium-transporting ATPase, cytoplasmic domain N"/>
    <property type="match status" value="1"/>
</dbReference>
<dbReference type="PANTHER" id="PTHR45630">
    <property type="entry name" value="CATION-TRANSPORTING ATPASE-RELATED"/>
    <property type="match status" value="1"/>
</dbReference>
<dbReference type="GO" id="GO:0016887">
    <property type="term" value="F:ATP hydrolysis activity"/>
    <property type="evidence" value="ECO:0007669"/>
    <property type="project" value="InterPro"/>
</dbReference>
<name>A0A0G4EC16_VITBC</name>
<feature type="region of interest" description="Disordered" evidence="14">
    <location>
        <begin position="617"/>
        <end position="697"/>
    </location>
</feature>
<dbReference type="InterPro" id="IPR023299">
    <property type="entry name" value="ATPase_P-typ_cyto_dom_N"/>
</dbReference>
<dbReference type="GO" id="GO:0140358">
    <property type="term" value="F:P-type transmembrane transporter activity"/>
    <property type="evidence" value="ECO:0007669"/>
    <property type="project" value="InterPro"/>
</dbReference>
<feature type="compositionally biased region" description="Polar residues" evidence="14">
    <location>
        <begin position="1810"/>
        <end position="1825"/>
    </location>
</feature>
<dbReference type="NCBIfam" id="TIGR01657">
    <property type="entry name" value="P-ATPase-V"/>
    <property type="match status" value="1"/>
</dbReference>
<dbReference type="InterPro" id="IPR047819">
    <property type="entry name" value="P5A-ATPase_N"/>
</dbReference>
<keyword evidence="4 13" id="KW-0812">Transmembrane</keyword>
<keyword evidence="8 13" id="KW-0460">Magnesium</keyword>
<keyword evidence="11 13" id="KW-0472">Membrane</keyword>
<dbReference type="SUPFAM" id="SSF56784">
    <property type="entry name" value="HAD-like"/>
    <property type="match status" value="1"/>
</dbReference>
<comment type="caution">
    <text evidence="13">Lacks conserved residue(s) required for the propagation of feature annotation.</text>
</comment>
<evidence type="ECO:0000256" key="6">
    <source>
        <dbReference type="ARBA" id="ARBA00022741"/>
    </source>
</evidence>
<evidence type="ECO:0000256" key="7">
    <source>
        <dbReference type="ARBA" id="ARBA00022840"/>
    </source>
</evidence>
<dbReference type="InterPro" id="IPR036412">
    <property type="entry name" value="HAD-like_sf"/>
</dbReference>
<evidence type="ECO:0000256" key="1">
    <source>
        <dbReference type="ARBA" id="ARBA00004141"/>
    </source>
</evidence>
<feature type="transmembrane region" description="Helical" evidence="13">
    <location>
        <begin position="77"/>
        <end position="104"/>
    </location>
</feature>
<feature type="compositionally biased region" description="Pro residues" evidence="14">
    <location>
        <begin position="1215"/>
        <end position="1224"/>
    </location>
</feature>
<dbReference type="PROSITE" id="PS00154">
    <property type="entry name" value="ATPASE_E1_E2"/>
    <property type="match status" value="1"/>
</dbReference>
<keyword evidence="9 13" id="KW-1278">Translocase</keyword>
<dbReference type="GO" id="GO:0019829">
    <property type="term" value="F:ATPase-coupled monoatomic cation transmembrane transporter activity"/>
    <property type="evidence" value="ECO:0007669"/>
    <property type="project" value="UniProtKB-UniRule"/>
</dbReference>
<feature type="region of interest" description="Disordered" evidence="14">
    <location>
        <begin position="1"/>
        <end position="30"/>
    </location>
</feature>
<dbReference type="EC" id="7.2.2.-" evidence="13"/>
<evidence type="ECO:0000256" key="8">
    <source>
        <dbReference type="ARBA" id="ARBA00022842"/>
    </source>
</evidence>
<dbReference type="OrthoDB" id="425043at2759"/>
<evidence type="ECO:0000256" key="13">
    <source>
        <dbReference type="RuleBase" id="RU362082"/>
    </source>
</evidence>
<evidence type="ECO:0000256" key="5">
    <source>
        <dbReference type="ARBA" id="ARBA00022723"/>
    </source>
</evidence>
<feature type="region of interest" description="Disordered" evidence="14">
    <location>
        <begin position="979"/>
        <end position="1075"/>
    </location>
</feature>
<evidence type="ECO:0000313" key="18">
    <source>
        <dbReference type="Proteomes" id="UP000041254"/>
    </source>
</evidence>
<dbReference type="Gene3D" id="3.40.50.1000">
    <property type="entry name" value="HAD superfamily/HAD-like"/>
    <property type="match status" value="2"/>
</dbReference>
<feature type="compositionally biased region" description="Polar residues" evidence="14">
    <location>
        <begin position="1153"/>
        <end position="1162"/>
    </location>
</feature>
<evidence type="ECO:0000256" key="2">
    <source>
        <dbReference type="ARBA" id="ARBA00006000"/>
    </source>
</evidence>
<keyword evidence="6 13" id="KW-0547">Nucleotide-binding</keyword>
<dbReference type="GO" id="GO:0046872">
    <property type="term" value="F:metal ion binding"/>
    <property type="evidence" value="ECO:0007669"/>
    <property type="project" value="UniProtKB-UniRule"/>
</dbReference>
<feature type="compositionally biased region" description="Low complexity" evidence="14">
    <location>
        <begin position="617"/>
        <end position="642"/>
    </location>
</feature>
<evidence type="ECO:0000259" key="15">
    <source>
        <dbReference type="Pfam" id="PF00122"/>
    </source>
</evidence>
<feature type="transmembrane region" description="Helical" evidence="13">
    <location>
        <begin position="1581"/>
        <end position="1601"/>
    </location>
</feature>
<evidence type="ECO:0000256" key="11">
    <source>
        <dbReference type="ARBA" id="ARBA00023136"/>
    </source>
</evidence>
<evidence type="ECO:0000259" key="16">
    <source>
        <dbReference type="Pfam" id="PF12409"/>
    </source>
</evidence>
<dbReference type="InterPro" id="IPR018303">
    <property type="entry name" value="ATPase_P-typ_P_site"/>
</dbReference>
<dbReference type="FunCoup" id="A0A0G4EC16">
    <property type="interactions" value="11"/>
</dbReference>
<dbReference type="Proteomes" id="UP000041254">
    <property type="component" value="Unassembled WGS sequence"/>
</dbReference>
<comment type="similarity">
    <text evidence="2 13">Belongs to the cation transport ATPase (P-type) (TC 3.A.3) family. Type V subfamily.</text>
</comment>
<feature type="compositionally biased region" description="Basic and acidic residues" evidence="14">
    <location>
        <begin position="171"/>
        <end position="187"/>
    </location>
</feature>
<dbReference type="NCBIfam" id="TIGR01494">
    <property type="entry name" value="ATPase_P-type"/>
    <property type="match status" value="1"/>
</dbReference>
<dbReference type="Gene3D" id="1.20.1110.10">
    <property type="entry name" value="Calcium-transporting ATPase, transmembrane domain"/>
    <property type="match status" value="1"/>
</dbReference>
<keyword evidence="18" id="KW-1185">Reference proteome</keyword>
<protein>
    <recommendedName>
        <fullName evidence="13">Cation-transporting ATPase</fullName>
        <ecNumber evidence="13">7.2.2.-</ecNumber>
    </recommendedName>
</protein>
<dbReference type="Pfam" id="PF13246">
    <property type="entry name" value="Cation_ATPase"/>
    <property type="match status" value="1"/>
</dbReference>
<evidence type="ECO:0000256" key="12">
    <source>
        <dbReference type="ARBA" id="ARBA00049360"/>
    </source>
</evidence>
<keyword evidence="7 13" id="KW-0067">ATP-binding</keyword>
<feature type="compositionally biased region" description="Basic residues" evidence="14">
    <location>
        <begin position="1323"/>
        <end position="1335"/>
    </location>
</feature>
<feature type="compositionally biased region" description="Basic residues" evidence="14">
    <location>
        <begin position="1237"/>
        <end position="1257"/>
    </location>
</feature>
<feature type="region of interest" description="Disordered" evidence="14">
    <location>
        <begin position="1323"/>
        <end position="1357"/>
    </location>
</feature>
<feature type="compositionally biased region" description="Polar residues" evidence="14">
    <location>
        <begin position="1014"/>
        <end position="1042"/>
    </location>
</feature>
<dbReference type="SUPFAM" id="SSF81665">
    <property type="entry name" value="Calcium ATPase, transmembrane domain M"/>
    <property type="match status" value="1"/>
</dbReference>
<organism evidence="17 18">
    <name type="scientific">Vitrella brassicaformis (strain CCMP3155)</name>
    <dbReference type="NCBI Taxonomy" id="1169540"/>
    <lineage>
        <taxon>Eukaryota</taxon>
        <taxon>Sar</taxon>
        <taxon>Alveolata</taxon>
        <taxon>Colpodellida</taxon>
        <taxon>Vitrellaceae</taxon>
        <taxon>Vitrella</taxon>
    </lineage>
</organism>
<dbReference type="InterPro" id="IPR006544">
    <property type="entry name" value="P-type_TPase_V"/>
</dbReference>
<feature type="region of interest" description="Disordered" evidence="14">
    <location>
        <begin position="1115"/>
        <end position="1135"/>
    </location>
</feature>
<feature type="transmembrane region" description="Helical" evidence="13">
    <location>
        <begin position="1610"/>
        <end position="1628"/>
    </location>
</feature>
<feature type="compositionally biased region" description="Polar residues" evidence="14">
    <location>
        <begin position="1"/>
        <end position="11"/>
    </location>
</feature>
<feature type="compositionally biased region" description="Low complexity" evidence="14">
    <location>
        <begin position="674"/>
        <end position="685"/>
    </location>
</feature>
<dbReference type="EMBL" id="CDMY01000149">
    <property type="protein sequence ID" value="CEL93221.1"/>
    <property type="molecule type" value="Genomic_DNA"/>
</dbReference>
<accession>A0A0G4EC16</accession>
<dbReference type="SUPFAM" id="SSF81660">
    <property type="entry name" value="Metal cation-transporting ATPase, ATP-binding domain N"/>
    <property type="match status" value="1"/>
</dbReference>
<evidence type="ECO:0000256" key="10">
    <source>
        <dbReference type="ARBA" id="ARBA00022989"/>
    </source>
</evidence>
<feature type="compositionally biased region" description="Pro residues" evidence="14">
    <location>
        <begin position="1119"/>
        <end position="1129"/>
    </location>
</feature>
<evidence type="ECO:0000256" key="14">
    <source>
        <dbReference type="SAM" id="MobiDB-lite"/>
    </source>
</evidence>
<comment type="subcellular location">
    <subcellularLocation>
        <location evidence="1 13">Membrane</location>
        <topology evidence="1 13">Multi-pass membrane protein</topology>
    </subcellularLocation>
</comment>
<dbReference type="PRINTS" id="PR00119">
    <property type="entry name" value="CATATPASE"/>
</dbReference>
<dbReference type="STRING" id="1169540.A0A0G4EC16"/>
<dbReference type="Gene3D" id="2.70.150.10">
    <property type="entry name" value="Calcium-transporting ATPase, cytoplasmic transduction domain A"/>
    <property type="match status" value="1"/>
</dbReference>
<dbReference type="InterPro" id="IPR008250">
    <property type="entry name" value="ATPase_P-typ_transduc_dom_A_sf"/>
</dbReference>
<dbReference type="SUPFAM" id="SSF81653">
    <property type="entry name" value="Calcium ATPase, transduction domain A"/>
    <property type="match status" value="1"/>
</dbReference>
<dbReference type="VEuPathDB" id="CryptoDB:Vbra_6985"/>
<comment type="catalytic activity">
    <reaction evidence="12 13">
        <text>ATP + H2O = ADP + phosphate + H(+)</text>
        <dbReference type="Rhea" id="RHEA:13065"/>
        <dbReference type="ChEBI" id="CHEBI:15377"/>
        <dbReference type="ChEBI" id="CHEBI:15378"/>
        <dbReference type="ChEBI" id="CHEBI:30616"/>
        <dbReference type="ChEBI" id="CHEBI:43474"/>
        <dbReference type="ChEBI" id="CHEBI:456216"/>
    </reaction>
</comment>
<feature type="region of interest" description="Disordered" evidence="14">
    <location>
        <begin position="1805"/>
        <end position="1825"/>
    </location>
</feature>
<gene>
    <name evidence="17" type="ORF">Vbra_6985</name>
</gene>
<dbReference type="InterPro" id="IPR059000">
    <property type="entry name" value="ATPase_P-type_domA"/>
</dbReference>
<dbReference type="Pfam" id="PF12409">
    <property type="entry name" value="P5-ATPase"/>
    <property type="match status" value="1"/>
</dbReference>